<dbReference type="SUPFAM" id="SSF50156">
    <property type="entry name" value="PDZ domain-like"/>
    <property type="match status" value="1"/>
</dbReference>
<reference evidence="10 11" key="1">
    <citation type="submission" date="2015-02" db="EMBL/GenBank/DDBJ databases">
        <title>Single-cell genomics of uncultivated deep-branching MTB reveals a conserved set of magnetosome genes.</title>
        <authorList>
            <person name="Kolinko S."/>
            <person name="Richter M."/>
            <person name="Glockner F.O."/>
            <person name="Brachmann A."/>
            <person name="Schuler D."/>
        </authorList>
    </citation>
    <scope>NUCLEOTIDE SEQUENCE [LARGE SCALE GENOMIC DNA]</scope>
    <source>
        <strain evidence="10">TM-1</strain>
    </source>
</reference>
<keyword evidence="3 8" id="KW-0812">Transmembrane</keyword>
<evidence type="ECO:0000259" key="9">
    <source>
        <dbReference type="PROSITE" id="PS50106"/>
    </source>
</evidence>
<keyword evidence="7 8" id="KW-0472">Membrane</keyword>
<dbReference type="PROSITE" id="PS50106">
    <property type="entry name" value="PDZ"/>
    <property type="match status" value="1"/>
</dbReference>
<evidence type="ECO:0000256" key="8">
    <source>
        <dbReference type="SAM" id="Phobius"/>
    </source>
</evidence>
<evidence type="ECO:0000313" key="11">
    <source>
        <dbReference type="Proteomes" id="UP000033423"/>
    </source>
</evidence>
<evidence type="ECO:0000313" key="10">
    <source>
        <dbReference type="EMBL" id="KJU84851.1"/>
    </source>
</evidence>
<dbReference type="InterPro" id="IPR036034">
    <property type="entry name" value="PDZ_sf"/>
</dbReference>
<evidence type="ECO:0000256" key="5">
    <source>
        <dbReference type="ARBA" id="ARBA00022989"/>
    </source>
</evidence>
<dbReference type="Pfam" id="PF13180">
    <property type="entry name" value="PDZ_2"/>
    <property type="match status" value="1"/>
</dbReference>
<evidence type="ECO:0000256" key="1">
    <source>
        <dbReference type="ARBA" id="ARBA00004167"/>
    </source>
</evidence>
<evidence type="ECO:0000256" key="7">
    <source>
        <dbReference type="ARBA" id="ARBA00023136"/>
    </source>
</evidence>
<keyword evidence="4" id="KW-0479">Metal-binding</keyword>
<proteinExistence type="predicted"/>
<dbReference type="Proteomes" id="UP000033423">
    <property type="component" value="Unassembled WGS sequence"/>
</dbReference>
<feature type="domain" description="PDZ" evidence="9">
    <location>
        <begin position="202"/>
        <end position="285"/>
    </location>
</feature>
<evidence type="ECO:0000256" key="3">
    <source>
        <dbReference type="ARBA" id="ARBA00022692"/>
    </source>
</evidence>
<feature type="transmembrane region" description="Helical" evidence="8">
    <location>
        <begin position="7"/>
        <end position="25"/>
    </location>
</feature>
<comment type="caution">
    <text evidence="10">The sequence shown here is derived from an EMBL/GenBank/DDBJ whole genome shotgun (WGS) entry which is preliminary data.</text>
</comment>
<keyword evidence="2" id="KW-0091">Biomineralization</keyword>
<keyword evidence="5 8" id="KW-1133">Transmembrane helix</keyword>
<keyword evidence="11" id="KW-1185">Reference proteome</keyword>
<dbReference type="AlphaFoldDB" id="A0A0F3GSK9"/>
<dbReference type="EMBL" id="LACI01001272">
    <property type="protein sequence ID" value="KJU84851.1"/>
    <property type="molecule type" value="Genomic_DNA"/>
</dbReference>
<organism evidence="10 11">
    <name type="scientific">Candidatus Magnetobacterium bavaricum</name>
    <dbReference type="NCBI Taxonomy" id="29290"/>
    <lineage>
        <taxon>Bacteria</taxon>
        <taxon>Pseudomonadati</taxon>
        <taxon>Nitrospirota</taxon>
        <taxon>Thermodesulfovibrionia</taxon>
        <taxon>Thermodesulfovibrionales</taxon>
        <taxon>Candidatus Magnetobacteriaceae</taxon>
        <taxon>Candidatus Magnetobacterium</taxon>
    </lineage>
</organism>
<evidence type="ECO:0000256" key="6">
    <source>
        <dbReference type="ARBA" id="ARBA00023004"/>
    </source>
</evidence>
<dbReference type="InterPro" id="IPR040963">
    <property type="entry name" value="MCR"/>
</dbReference>
<accession>A0A0F3GSK9</accession>
<sequence length="376" mass="40212">MNGFLRAIKYIAVGILLTVVFLFYLNPPEPVREMFRIKDRDKRVKHVDTPKVGFSDSILVAGKRFFGWKQANRHQPGASWSDKELVNGTIPPDQLQPDANNLVPPQAEPLNNAQPFDNNGIVDPLAQQPNGDAPIIDVPNDVPLQAQFPGSKGGPTSQVANQNFNQSPQGLNNNQTLNNLGTKARDIAGTIINEATEKILQEGHWIGLEVVPLTPQLAAANNVPPDVTGVLVDEVTLTAAAAGVMAGDVIFAVNGLKVKDLNTFEKSTRQVATSNQASVAVYRGGANKEVKVVASNALGVAQMEGAPMILSTALRPHGYYGPCDRCHVISKTPSNKTGQLAKDAGDVLITTPPPIAWGAQAPHGDRGRCTNCHTIK</sequence>
<dbReference type="SMART" id="SM00228">
    <property type="entry name" value="PDZ"/>
    <property type="match status" value="1"/>
</dbReference>
<protein>
    <submittedName>
        <fullName evidence="10">Magnetosome protein mamP</fullName>
    </submittedName>
</protein>
<dbReference type="GO" id="GO:0046872">
    <property type="term" value="F:metal ion binding"/>
    <property type="evidence" value="ECO:0007669"/>
    <property type="project" value="UniProtKB-KW"/>
</dbReference>
<evidence type="ECO:0000256" key="2">
    <source>
        <dbReference type="ARBA" id="ARBA00022591"/>
    </source>
</evidence>
<dbReference type="Pfam" id="PF18509">
    <property type="entry name" value="MCR"/>
    <property type="match status" value="1"/>
</dbReference>
<name>A0A0F3GSK9_9BACT</name>
<gene>
    <name evidence="10" type="ORF">MBAV_002974</name>
</gene>
<keyword evidence="6" id="KW-0408">Iron</keyword>
<dbReference type="GO" id="GO:0016020">
    <property type="term" value="C:membrane"/>
    <property type="evidence" value="ECO:0007669"/>
    <property type="project" value="UniProtKB-SubCell"/>
</dbReference>
<evidence type="ECO:0000256" key="4">
    <source>
        <dbReference type="ARBA" id="ARBA00022723"/>
    </source>
</evidence>
<dbReference type="Gene3D" id="2.30.42.60">
    <property type="match status" value="1"/>
</dbReference>
<dbReference type="InterPro" id="IPR001478">
    <property type="entry name" value="PDZ"/>
</dbReference>
<comment type="subcellular location">
    <subcellularLocation>
        <location evidence="1">Membrane</location>
        <topology evidence="1">Single-pass membrane protein</topology>
    </subcellularLocation>
</comment>